<dbReference type="Proteomes" id="UP000534294">
    <property type="component" value="Unassembled WGS sequence"/>
</dbReference>
<evidence type="ECO:0000313" key="1">
    <source>
        <dbReference type="EMBL" id="MBB5037097.1"/>
    </source>
</evidence>
<dbReference type="EMBL" id="JACHIF010000002">
    <property type="protein sequence ID" value="MBB5037097.1"/>
    <property type="molecule type" value="Genomic_DNA"/>
</dbReference>
<protein>
    <submittedName>
        <fullName evidence="1">Uncharacterized protein</fullName>
    </submittedName>
</protein>
<comment type="caution">
    <text evidence="1">The sequence shown here is derived from an EMBL/GenBank/DDBJ whole genome shotgun (WGS) entry which is preliminary data.</text>
</comment>
<dbReference type="Gene3D" id="3.40.50.300">
    <property type="entry name" value="P-loop containing nucleotide triphosphate hydrolases"/>
    <property type="match status" value="1"/>
</dbReference>
<dbReference type="Pfam" id="PF03237">
    <property type="entry name" value="Terminase_6N"/>
    <property type="match status" value="1"/>
</dbReference>
<accession>A0A7W8DP96</accession>
<gene>
    <name evidence="1" type="ORF">HNQ64_001339</name>
</gene>
<proteinExistence type="predicted"/>
<evidence type="ECO:0000313" key="2">
    <source>
        <dbReference type="Proteomes" id="UP000534294"/>
    </source>
</evidence>
<dbReference type="AlphaFoldDB" id="A0A7W8DP96"/>
<dbReference type="RefSeq" id="WP_184206648.1">
    <property type="nucleotide sequence ID" value="NZ_JACHIF010000002.1"/>
</dbReference>
<sequence>MPEPIIKFTPPQEEVFWSTHRMLWMLWRRQLGKSFLFGGKALDRCMERADHMACFVSGSILMGGELIEKEAILWRKLIDAQRIAARAAGLHLTSIADDDKGNTLDVDAIADLFQHAKLECTIWHSQTSYSRTRVLSPNPATARGFSGDVLGDEVCFWPDFKATMDAIEPIISRRPDWIMWLASSPPADDTHPTFEILQPQRDAWPANARGNWYQTNTEDGTEGFPVHRCDANDGILANVPLYSLKTAGKKLTIEEAMSEAIDKESFRRNYLLQFIAGGSAALGLQDLIAAQQRGRNQGLAVEITDTLFV</sequence>
<organism evidence="1 2">
    <name type="scientific">Prosthecobacter dejongeii</name>
    <dbReference type="NCBI Taxonomy" id="48465"/>
    <lineage>
        <taxon>Bacteria</taxon>
        <taxon>Pseudomonadati</taxon>
        <taxon>Verrucomicrobiota</taxon>
        <taxon>Verrucomicrobiia</taxon>
        <taxon>Verrucomicrobiales</taxon>
        <taxon>Verrucomicrobiaceae</taxon>
        <taxon>Prosthecobacter</taxon>
    </lineage>
</organism>
<keyword evidence="2" id="KW-1185">Reference proteome</keyword>
<reference evidence="1 2" key="1">
    <citation type="submission" date="2020-08" db="EMBL/GenBank/DDBJ databases">
        <title>Genomic Encyclopedia of Type Strains, Phase IV (KMG-IV): sequencing the most valuable type-strain genomes for metagenomic binning, comparative biology and taxonomic classification.</title>
        <authorList>
            <person name="Goeker M."/>
        </authorList>
    </citation>
    <scope>NUCLEOTIDE SEQUENCE [LARGE SCALE GENOMIC DNA]</scope>
    <source>
        <strain evidence="1 2">DSM 12251</strain>
    </source>
</reference>
<dbReference type="InterPro" id="IPR027417">
    <property type="entry name" value="P-loop_NTPase"/>
</dbReference>
<name>A0A7W8DP96_9BACT</name>